<proteinExistence type="predicted"/>
<organism evidence="2 3">
    <name type="scientific">Portunus trituberculatus</name>
    <name type="common">Swimming crab</name>
    <name type="synonym">Neptunus trituberculatus</name>
    <dbReference type="NCBI Taxonomy" id="210409"/>
    <lineage>
        <taxon>Eukaryota</taxon>
        <taxon>Metazoa</taxon>
        <taxon>Ecdysozoa</taxon>
        <taxon>Arthropoda</taxon>
        <taxon>Crustacea</taxon>
        <taxon>Multicrustacea</taxon>
        <taxon>Malacostraca</taxon>
        <taxon>Eumalacostraca</taxon>
        <taxon>Eucarida</taxon>
        <taxon>Decapoda</taxon>
        <taxon>Pleocyemata</taxon>
        <taxon>Brachyura</taxon>
        <taxon>Eubrachyura</taxon>
        <taxon>Portunoidea</taxon>
        <taxon>Portunidae</taxon>
        <taxon>Portuninae</taxon>
        <taxon>Portunus</taxon>
    </lineage>
</organism>
<sequence>MRGGNVFQVNERSSRGTRAATHSTTLVLPGKVRLRGHAAGESRATGSSTRTLCGRIVGPCECVGLPACVAALPGEETGMRRGRHDAAYV</sequence>
<comment type="caution">
    <text evidence="2">The sequence shown here is derived from an EMBL/GenBank/DDBJ whole genome shotgun (WGS) entry which is preliminary data.</text>
</comment>
<evidence type="ECO:0000256" key="1">
    <source>
        <dbReference type="SAM" id="MobiDB-lite"/>
    </source>
</evidence>
<protein>
    <submittedName>
        <fullName evidence="2">Uncharacterized protein</fullName>
    </submittedName>
</protein>
<gene>
    <name evidence="2" type="ORF">E2C01_090691</name>
</gene>
<dbReference type="Proteomes" id="UP000324222">
    <property type="component" value="Unassembled WGS sequence"/>
</dbReference>
<evidence type="ECO:0000313" key="3">
    <source>
        <dbReference type="Proteomes" id="UP000324222"/>
    </source>
</evidence>
<evidence type="ECO:0000313" key="2">
    <source>
        <dbReference type="EMBL" id="MPC95477.1"/>
    </source>
</evidence>
<dbReference type="EMBL" id="VSRR010102388">
    <property type="protein sequence ID" value="MPC95477.1"/>
    <property type="molecule type" value="Genomic_DNA"/>
</dbReference>
<dbReference type="AlphaFoldDB" id="A0A5B7JQS9"/>
<keyword evidence="3" id="KW-1185">Reference proteome</keyword>
<feature type="region of interest" description="Disordered" evidence="1">
    <location>
        <begin position="1"/>
        <end position="22"/>
    </location>
</feature>
<accession>A0A5B7JQS9</accession>
<reference evidence="2 3" key="1">
    <citation type="submission" date="2019-05" db="EMBL/GenBank/DDBJ databases">
        <title>Another draft genome of Portunus trituberculatus and its Hox gene families provides insights of decapod evolution.</title>
        <authorList>
            <person name="Jeong J.-H."/>
            <person name="Song I."/>
            <person name="Kim S."/>
            <person name="Choi T."/>
            <person name="Kim D."/>
            <person name="Ryu S."/>
            <person name="Kim W."/>
        </authorList>
    </citation>
    <scope>NUCLEOTIDE SEQUENCE [LARGE SCALE GENOMIC DNA]</scope>
    <source>
        <tissue evidence="2">Muscle</tissue>
    </source>
</reference>
<name>A0A5B7JQS9_PORTR</name>